<feature type="region of interest" description="Disordered" evidence="1">
    <location>
        <begin position="184"/>
        <end position="214"/>
    </location>
</feature>
<dbReference type="STRING" id="1182544.W9VE86"/>
<name>W9VE86_9EURO</name>
<dbReference type="AlphaFoldDB" id="W9VE86"/>
<protein>
    <recommendedName>
        <fullName evidence="2">Transcription factor TFIIIC triple barrel domain-containing protein</fullName>
    </recommendedName>
</protein>
<evidence type="ECO:0000259" key="2">
    <source>
        <dbReference type="Pfam" id="PF10419"/>
    </source>
</evidence>
<organism evidence="3 4">
    <name type="scientific">Cladophialophora yegresii CBS 114405</name>
    <dbReference type="NCBI Taxonomy" id="1182544"/>
    <lineage>
        <taxon>Eukaryota</taxon>
        <taxon>Fungi</taxon>
        <taxon>Dikarya</taxon>
        <taxon>Ascomycota</taxon>
        <taxon>Pezizomycotina</taxon>
        <taxon>Eurotiomycetes</taxon>
        <taxon>Chaetothyriomycetidae</taxon>
        <taxon>Chaetothyriales</taxon>
        <taxon>Herpotrichiellaceae</taxon>
        <taxon>Cladophialophora</taxon>
    </lineage>
</organism>
<evidence type="ECO:0000313" key="3">
    <source>
        <dbReference type="EMBL" id="EXJ53917.1"/>
    </source>
</evidence>
<dbReference type="GeneID" id="19183817"/>
<dbReference type="Pfam" id="PF10419">
    <property type="entry name" value="TFIIIC_sub6"/>
    <property type="match status" value="1"/>
</dbReference>
<dbReference type="EMBL" id="AMGW01000007">
    <property type="protein sequence ID" value="EXJ53917.1"/>
    <property type="molecule type" value="Genomic_DNA"/>
</dbReference>
<feature type="compositionally biased region" description="Polar residues" evidence="1">
    <location>
        <begin position="195"/>
        <end position="209"/>
    </location>
</feature>
<dbReference type="InterPro" id="IPR019481">
    <property type="entry name" value="TFIIIC_triple_barrel"/>
</dbReference>
<feature type="compositionally biased region" description="Basic and acidic residues" evidence="1">
    <location>
        <begin position="65"/>
        <end position="83"/>
    </location>
</feature>
<sequence>MEQPEIDDEDEYEYEYDEDETETFYVDIDLSSLNPGIRTHDGPVSMPRTVTPAKRKIDGTSAHTFHPEEPSPDHASDPTEEAHGTPMQESQDTPAHIAASEQDRFKPYQARVQILDLDSVNPIVSYQGEVYSCNWSDLMGTNMFFTHPDTIDTAEALRSMEDYNLIGTSRIKLVGHQAKIIKRPTGPEEADGNVENGQPQDSNNALASQRTEDRIREKQASFLEKLKEIQQRQREADVAQSPTNQEEPSPDQVESQDPVNVQVFERDVDALVRTQESNSQSGANGPESTETSHRVDKPHAEG</sequence>
<dbReference type="Gene3D" id="2.60.40.4370">
    <property type="match status" value="1"/>
</dbReference>
<feature type="region of interest" description="Disordered" evidence="1">
    <location>
        <begin position="1"/>
        <end position="20"/>
    </location>
</feature>
<feature type="region of interest" description="Disordered" evidence="1">
    <location>
        <begin position="32"/>
        <end position="95"/>
    </location>
</feature>
<proteinExistence type="predicted"/>
<feature type="domain" description="Transcription factor TFIIIC triple barrel" evidence="2">
    <location>
        <begin position="19"/>
        <end position="179"/>
    </location>
</feature>
<dbReference type="RefSeq" id="XP_007761432.1">
    <property type="nucleotide sequence ID" value="XM_007763242.1"/>
</dbReference>
<feature type="compositionally biased region" description="Polar residues" evidence="1">
    <location>
        <begin position="274"/>
        <end position="289"/>
    </location>
</feature>
<evidence type="ECO:0000256" key="1">
    <source>
        <dbReference type="SAM" id="MobiDB-lite"/>
    </source>
</evidence>
<accession>W9VE86</accession>
<evidence type="ECO:0000313" key="4">
    <source>
        <dbReference type="Proteomes" id="UP000019473"/>
    </source>
</evidence>
<dbReference type="HOGENOM" id="CLU_062298_0_0_1"/>
<comment type="caution">
    <text evidence="3">The sequence shown here is derived from an EMBL/GenBank/DDBJ whole genome shotgun (WGS) entry which is preliminary data.</text>
</comment>
<feature type="compositionally biased region" description="Basic and acidic residues" evidence="1">
    <location>
        <begin position="290"/>
        <end position="302"/>
    </location>
</feature>
<dbReference type="VEuPathDB" id="FungiDB:A1O7_09253"/>
<reference evidence="3 4" key="1">
    <citation type="submission" date="2013-03" db="EMBL/GenBank/DDBJ databases">
        <title>The Genome Sequence of Cladophialophora yegresii CBS 114405.</title>
        <authorList>
            <consortium name="The Broad Institute Genomics Platform"/>
            <person name="Cuomo C."/>
            <person name="de Hoog S."/>
            <person name="Gorbushina A."/>
            <person name="Walker B."/>
            <person name="Young S.K."/>
            <person name="Zeng Q."/>
            <person name="Gargeya S."/>
            <person name="Fitzgerald M."/>
            <person name="Haas B."/>
            <person name="Abouelleil A."/>
            <person name="Allen A.W."/>
            <person name="Alvarado L."/>
            <person name="Arachchi H.M."/>
            <person name="Berlin A.M."/>
            <person name="Chapman S.B."/>
            <person name="Gainer-Dewar J."/>
            <person name="Goldberg J."/>
            <person name="Griggs A."/>
            <person name="Gujja S."/>
            <person name="Hansen M."/>
            <person name="Howarth C."/>
            <person name="Imamovic A."/>
            <person name="Ireland A."/>
            <person name="Larimer J."/>
            <person name="McCowan C."/>
            <person name="Murphy C."/>
            <person name="Pearson M."/>
            <person name="Poon T.W."/>
            <person name="Priest M."/>
            <person name="Roberts A."/>
            <person name="Saif S."/>
            <person name="Shea T."/>
            <person name="Sisk P."/>
            <person name="Sykes S."/>
            <person name="Wortman J."/>
            <person name="Nusbaum C."/>
            <person name="Birren B."/>
        </authorList>
    </citation>
    <scope>NUCLEOTIDE SEQUENCE [LARGE SCALE GENOMIC DNA]</scope>
    <source>
        <strain evidence="3 4">CBS 114405</strain>
    </source>
</reference>
<dbReference type="eggNOG" id="ENOG502SV1F">
    <property type="taxonomic scope" value="Eukaryota"/>
</dbReference>
<feature type="compositionally biased region" description="Polar residues" evidence="1">
    <location>
        <begin position="240"/>
        <end position="259"/>
    </location>
</feature>
<gene>
    <name evidence="3" type="ORF">A1O7_09253</name>
</gene>
<keyword evidence="4" id="KW-1185">Reference proteome</keyword>
<dbReference type="Proteomes" id="UP000019473">
    <property type="component" value="Unassembled WGS sequence"/>
</dbReference>
<dbReference type="OrthoDB" id="1877767at2759"/>
<feature type="region of interest" description="Disordered" evidence="1">
    <location>
        <begin position="230"/>
        <end position="302"/>
    </location>
</feature>